<proteinExistence type="predicted"/>
<accession>A0A1X7LT18</accession>
<organism evidence="1 2">
    <name type="scientific">Paenibacillus aquistagni</name>
    <dbReference type="NCBI Taxonomy" id="1852522"/>
    <lineage>
        <taxon>Bacteria</taxon>
        <taxon>Bacillati</taxon>
        <taxon>Bacillota</taxon>
        <taxon>Bacilli</taxon>
        <taxon>Bacillales</taxon>
        <taxon>Paenibacillaceae</taxon>
        <taxon>Paenibacillus</taxon>
    </lineage>
</organism>
<sequence length="38" mass="4676">MKIKLSQEQMERVLKIIVPEIVEIIKREKREARLRDKQ</sequence>
<name>A0A1X7LT18_9BACL</name>
<dbReference type="Proteomes" id="UP000193834">
    <property type="component" value="Unassembled WGS sequence"/>
</dbReference>
<gene>
    <name evidence="1" type="ORF">SAMN06295960_4138</name>
</gene>
<protein>
    <submittedName>
        <fullName evidence="1">Uncharacterized protein</fullName>
    </submittedName>
</protein>
<evidence type="ECO:0000313" key="2">
    <source>
        <dbReference type="Proteomes" id="UP000193834"/>
    </source>
</evidence>
<keyword evidence="2" id="KW-1185">Reference proteome</keyword>
<dbReference type="EMBL" id="FXAZ01000007">
    <property type="protein sequence ID" value="SMG56473.1"/>
    <property type="molecule type" value="Genomic_DNA"/>
</dbReference>
<evidence type="ECO:0000313" key="1">
    <source>
        <dbReference type="EMBL" id="SMG56473.1"/>
    </source>
</evidence>
<dbReference type="AlphaFoldDB" id="A0A1X7LT18"/>
<reference evidence="1 2" key="1">
    <citation type="submission" date="2017-04" db="EMBL/GenBank/DDBJ databases">
        <authorList>
            <person name="Afonso C.L."/>
            <person name="Miller P.J."/>
            <person name="Scott M.A."/>
            <person name="Spackman E."/>
            <person name="Goraichik I."/>
            <person name="Dimitrov K.M."/>
            <person name="Suarez D.L."/>
            <person name="Swayne D.E."/>
        </authorList>
    </citation>
    <scope>NUCLEOTIDE SEQUENCE [LARGE SCALE GENOMIC DNA]</scope>
    <source>
        <strain evidence="1 2">11</strain>
    </source>
</reference>